<keyword evidence="1" id="KW-0812">Transmembrane</keyword>
<gene>
    <name evidence="3" type="ORF">C9374_008633</name>
</gene>
<dbReference type="EMBL" id="PYSW02000035">
    <property type="protein sequence ID" value="KAG2378011.1"/>
    <property type="molecule type" value="Genomic_DNA"/>
</dbReference>
<sequence>MSVTKALMSSSLVAALSFAMMMTLLASQVVEANEQAMTASPIILNSGGQTVSGSVSSGTWQYYVIYVDPLSSMTVTLKSSNQISLYMKSNSQPTSYNYDYVLMYSGEQKSILTLKNQTSNVPYYFGVYGRGSFSNSFSFDVSVTTVEGLANWIIGLIVAGVIIVLVCSILSVLIPVLVCCGVLTCCGFGAAAAASSSGGSSGGATRYHHVHNNVVYTDTQPILQQQQPPQYYQQPQQF</sequence>
<proteinExistence type="predicted"/>
<dbReference type="RefSeq" id="XP_044545273.1">
    <property type="nucleotide sequence ID" value="XM_044698731.1"/>
</dbReference>
<comment type="caution">
    <text evidence="3">The sequence shown here is derived from an EMBL/GenBank/DDBJ whole genome shotgun (WGS) entry which is preliminary data.</text>
</comment>
<protein>
    <submittedName>
        <fullName evidence="3">Uncharacterized protein</fullName>
    </submittedName>
</protein>
<feature type="signal peptide" evidence="2">
    <location>
        <begin position="1"/>
        <end position="32"/>
    </location>
</feature>
<name>A0AA88KHB3_NAELO</name>
<dbReference type="AlphaFoldDB" id="A0AA88KHB3"/>
<dbReference type="Gene3D" id="2.60.120.380">
    <property type="match status" value="1"/>
</dbReference>
<feature type="chain" id="PRO_5041693043" evidence="2">
    <location>
        <begin position="33"/>
        <end position="238"/>
    </location>
</feature>
<evidence type="ECO:0000313" key="3">
    <source>
        <dbReference type="EMBL" id="KAG2378011.1"/>
    </source>
</evidence>
<feature type="transmembrane region" description="Helical" evidence="1">
    <location>
        <begin position="152"/>
        <end position="174"/>
    </location>
</feature>
<accession>A0AA88KHB3</accession>
<reference evidence="3 4" key="1">
    <citation type="journal article" date="2018" name="BMC Genomics">
        <title>The genome of Naegleria lovaniensis, the basis for a comparative approach to unravel pathogenicity factors of the human pathogenic amoeba N. fowleri.</title>
        <authorList>
            <person name="Liechti N."/>
            <person name="Schurch N."/>
            <person name="Bruggmann R."/>
            <person name="Wittwer M."/>
        </authorList>
    </citation>
    <scope>NUCLEOTIDE SEQUENCE [LARGE SCALE GENOMIC DNA]</scope>
    <source>
        <strain evidence="3 4">ATCC 30569</strain>
    </source>
</reference>
<keyword evidence="2" id="KW-0732">Signal</keyword>
<organism evidence="3 4">
    <name type="scientific">Naegleria lovaniensis</name>
    <name type="common">Amoeba</name>
    <dbReference type="NCBI Taxonomy" id="51637"/>
    <lineage>
        <taxon>Eukaryota</taxon>
        <taxon>Discoba</taxon>
        <taxon>Heterolobosea</taxon>
        <taxon>Tetramitia</taxon>
        <taxon>Eutetramitia</taxon>
        <taxon>Vahlkampfiidae</taxon>
        <taxon>Naegleria</taxon>
    </lineage>
</organism>
<dbReference type="Proteomes" id="UP000816034">
    <property type="component" value="Unassembled WGS sequence"/>
</dbReference>
<evidence type="ECO:0000313" key="4">
    <source>
        <dbReference type="Proteomes" id="UP000816034"/>
    </source>
</evidence>
<keyword evidence="1" id="KW-1133">Transmembrane helix</keyword>
<evidence type="ECO:0000256" key="1">
    <source>
        <dbReference type="SAM" id="Phobius"/>
    </source>
</evidence>
<keyword evidence="1" id="KW-0472">Membrane</keyword>
<keyword evidence="4" id="KW-1185">Reference proteome</keyword>
<evidence type="ECO:0000256" key="2">
    <source>
        <dbReference type="SAM" id="SignalP"/>
    </source>
</evidence>
<dbReference type="GeneID" id="68101087"/>